<gene>
    <name evidence="3" type="ORF">A0O28_0010230</name>
</gene>
<protein>
    <recommendedName>
        <fullName evidence="2">DUF4470 domain-containing protein</fullName>
    </recommendedName>
</protein>
<dbReference type="InterPro" id="IPR027974">
    <property type="entry name" value="DUF4470"/>
</dbReference>
<evidence type="ECO:0000313" key="3">
    <source>
        <dbReference type="EMBL" id="OPB40942.1"/>
    </source>
</evidence>
<dbReference type="Pfam" id="PF14737">
    <property type="entry name" value="DUF4470"/>
    <property type="match status" value="1"/>
</dbReference>
<dbReference type="Proteomes" id="UP000191004">
    <property type="component" value="Unassembled WGS sequence"/>
</dbReference>
<sequence length="786" mass="90160">MDPKDADYDADSSQAEDSYSKGEECESRLDLCCAAWRTPEQQCENTAIISCKKCRLVAYCSNECMANDLKDHHASRIPPWYPRRTKYEDGEVPDHPLWESTTFWANYPATDVLNLAKNEGSEYNGCLRLLLLGPFALRHVIYSVVAMPETANPSLDVTLRENSICHLVRTFLSLLILSLDTVNSLAAAEIVVDVWYSAKWSDWTYSFIEKHVGQKIRNLYQEIQAWYKVKDESERKLCYTASLGTPDYLTFDVCLDWHTWTDLLDCYLQEPELRSMVGPRAKDVIKWGEPLDRVFRTFSSSRTAALMKWRLDGIMQPHGESASGYTIPNPAFYLLGTGLPEGITNEPLSEWPMKEILGYGPYPAEDDVYGKMNFYLRRMVIFFRARLKKKPITAHVIACGLKDLPGHIPMYYKDSRLYDRIEVGNWFDIYAQLCFLACAPLLRNVGENPYATMLTLCRQSVIQVKDEEAEKQLELEKQYLYGPAFPLLEKLAPPRQAAGEPYSTALLPRHMILFIYRNWSWFSCRSLFNPKIYGFTLPGEKKPQHPRAPVTVTGYLGAQMKQNTVVDGWGNTLWHSEDGKPTMEELMRWASWPAGKPQCWLEWRKVRDVTAGEFLEHLEWVQGTQTLRIFKTLYGDLGAREEEKKREEENGERNVGDEEKNERKGEDEAAVNGDKSAPEGMPLNPLAKKMLMRLNFAMEAARQQDKAALEEEKAAREEEKATREEEQAERNGGDEEKDERNGEDEAAVNGDESVPRRMPMNTLSKETLMRLSMEMKSSREDEHGST</sequence>
<evidence type="ECO:0000313" key="4">
    <source>
        <dbReference type="Proteomes" id="UP000191004"/>
    </source>
</evidence>
<evidence type="ECO:0000256" key="1">
    <source>
        <dbReference type="SAM" id="MobiDB-lite"/>
    </source>
</evidence>
<feature type="compositionally biased region" description="Basic and acidic residues" evidence="1">
    <location>
        <begin position="640"/>
        <end position="667"/>
    </location>
</feature>
<feature type="domain" description="DUF4470" evidence="2">
    <location>
        <begin position="103"/>
        <end position="200"/>
    </location>
</feature>
<organism evidence="3 4">
    <name type="scientific">Trichoderma guizhouense</name>
    <dbReference type="NCBI Taxonomy" id="1491466"/>
    <lineage>
        <taxon>Eukaryota</taxon>
        <taxon>Fungi</taxon>
        <taxon>Dikarya</taxon>
        <taxon>Ascomycota</taxon>
        <taxon>Pezizomycotina</taxon>
        <taxon>Sordariomycetes</taxon>
        <taxon>Hypocreomycetidae</taxon>
        <taxon>Hypocreales</taxon>
        <taxon>Hypocreaceae</taxon>
        <taxon>Trichoderma</taxon>
    </lineage>
</organism>
<evidence type="ECO:0000259" key="2">
    <source>
        <dbReference type="Pfam" id="PF14737"/>
    </source>
</evidence>
<dbReference type="Gene3D" id="6.10.140.2220">
    <property type="match status" value="1"/>
</dbReference>
<feature type="region of interest" description="Disordered" evidence="1">
    <location>
        <begin position="1"/>
        <end position="21"/>
    </location>
</feature>
<dbReference type="EMBL" id="LVVK01000017">
    <property type="protein sequence ID" value="OPB40942.1"/>
    <property type="molecule type" value="Genomic_DNA"/>
</dbReference>
<reference evidence="3 4" key="1">
    <citation type="submission" date="2016-04" db="EMBL/GenBank/DDBJ databases">
        <title>Multiple horizontal gene transfer events from other fungi enriched the ability of the initially mycotrophic fungus Trichoderma (Ascomycota) to feed on dead plant biomass.</title>
        <authorList>
            <person name="Atanasova L."/>
            <person name="Chenthamara K."/>
            <person name="Zhang J."/>
            <person name="Grujic M."/>
            <person name="Henrissat B."/>
            <person name="Kuo A."/>
            <person name="Aertz A."/>
            <person name="Salamov A."/>
            <person name="Lipzen A."/>
            <person name="Labutti K."/>
            <person name="Barry K."/>
            <person name="Miao Y."/>
            <person name="Rahimi M.J."/>
            <person name="Shen Q."/>
            <person name="Grigoriev I.V."/>
            <person name="Kubicek C.P."/>
            <person name="Druzhinina I.S."/>
        </authorList>
    </citation>
    <scope>NUCLEOTIDE SEQUENCE [LARGE SCALE GENOMIC DNA]</scope>
    <source>
        <strain evidence="3 4">NJAU 4742</strain>
    </source>
</reference>
<proteinExistence type="predicted"/>
<feature type="region of interest" description="Disordered" evidence="1">
    <location>
        <begin position="703"/>
        <end position="786"/>
    </location>
</feature>
<keyword evidence="4" id="KW-1185">Reference proteome</keyword>
<feature type="region of interest" description="Disordered" evidence="1">
    <location>
        <begin position="640"/>
        <end position="683"/>
    </location>
</feature>
<feature type="compositionally biased region" description="Basic and acidic residues" evidence="1">
    <location>
        <begin position="776"/>
        <end position="786"/>
    </location>
</feature>
<feature type="compositionally biased region" description="Basic and acidic residues" evidence="1">
    <location>
        <begin position="703"/>
        <end position="740"/>
    </location>
</feature>
<dbReference type="AlphaFoldDB" id="A0A1T3CIR3"/>
<dbReference type="OrthoDB" id="5282002at2759"/>
<accession>A0A1T3CIR3</accession>
<name>A0A1T3CIR3_9HYPO</name>
<comment type="caution">
    <text evidence="3">The sequence shown here is derived from an EMBL/GenBank/DDBJ whole genome shotgun (WGS) entry which is preliminary data.</text>
</comment>